<feature type="region of interest" description="Disordered" evidence="1">
    <location>
        <begin position="46"/>
        <end position="68"/>
    </location>
</feature>
<dbReference type="OrthoDB" id="5840532at2759"/>
<reference evidence="2" key="1">
    <citation type="submission" date="2020-11" db="EMBL/GenBank/DDBJ databases">
        <authorList>
            <consortium name="DOE Joint Genome Institute"/>
            <person name="Ahrendt S."/>
            <person name="Riley R."/>
            <person name="Andreopoulos W."/>
            <person name="Labutti K."/>
            <person name="Pangilinan J."/>
            <person name="Ruiz-Duenas F.J."/>
            <person name="Barrasa J.M."/>
            <person name="Sanchez-Garcia M."/>
            <person name="Camarero S."/>
            <person name="Miyauchi S."/>
            <person name="Serrano A."/>
            <person name="Linde D."/>
            <person name="Babiker R."/>
            <person name="Drula E."/>
            <person name="Ayuso-Fernandez I."/>
            <person name="Pacheco R."/>
            <person name="Padilla G."/>
            <person name="Ferreira P."/>
            <person name="Barriuso J."/>
            <person name="Kellner H."/>
            <person name="Castanera R."/>
            <person name="Alfaro M."/>
            <person name="Ramirez L."/>
            <person name="Pisabarro A.G."/>
            <person name="Kuo A."/>
            <person name="Tritt A."/>
            <person name="Lipzen A."/>
            <person name="He G."/>
            <person name="Yan M."/>
            <person name="Ng V."/>
            <person name="Cullen D."/>
            <person name="Martin F."/>
            <person name="Rosso M.-N."/>
            <person name="Henrissat B."/>
            <person name="Hibbett D."/>
            <person name="Martinez A.T."/>
            <person name="Grigoriev I.V."/>
        </authorList>
    </citation>
    <scope>NUCLEOTIDE SEQUENCE</scope>
    <source>
        <strain evidence="2">AH 40177</strain>
    </source>
</reference>
<accession>A0A9P5Q6W2</accession>
<dbReference type="AlphaFoldDB" id="A0A9P5Q6W2"/>
<evidence type="ECO:0000256" key="1">
    <source>
        <dbReference type="SAM" id="MobiDB-lite"/>
    </source>
</evidence>
<dbReference type="Proteomes" id="UP000772434">
    <property type="component" value="Unassembled WGS sequence"/>
</dbReference>
<dbReference type="EMBL" id="JADNRY010000007">
    <property type="protein sequence ID" value="KAF9076226.1"/>
    <property type="molecule type" value="Genomic_DNA"/>
</dbReference>
<gene>
    <name evidence="2" type="ORF">BDP27DRAFT_1314089</name>
</gene>
<comment type="caution">
    <text evidence="2">The sequence shown here is derived from an EMBL/GenBank/DDBJ whole genome shotgun (WGS) entry which is preliminary data.</text>
</comment>
<dbReference type="Gene3D" id="2.20.70.150">
    <property type="match status" value="1"/>
</dbReference>
<feature type="non-terminal residue" evidence="2">
    <location>
        <position position="1"/>
    </location>
</feature>
<evidence type="ECO:0000313" key="2">
    <source>
        <dbReference type="EMBL" id="KAF9076226.1"/>
    </source>
</evidence>
<proteinExistence type="predicted"/>
<protein>
    <submittedName>
        <fullName evidence="2">Uncharacterized protein</fullName>
    </submittedName>
</protein>
<name>A0A9P5Q6W2_9AGAR</name>
<sequence>MSSDLPSLHRIVTGHTAQGISSIQSENQVTFTVAPLVPGASVAPLWKTNDGLPTGSNNTLDDGAKKEF</sequence>
<organism evidence="2 3">
    <name type="scientific">Rhodocollybia butyracea</name>
    <dbReference type="NCBI Taxonomy" id="206335"/>
    <lineage>
        <taxon>Eukaryota</taxon>
        <taxon>Fungi</taxon>
        <taxon>Dikarya</taxon>
        <taxon>Basidiomycota</taxon>
        <taxon>Agaricomycotina</taxon>
        <taxon>Agaricomycetes</taxon>
        <taxon>Agaricomycetidae</taxon>
        <taxon>Agaricales</taxon>
        <taxon>Marasmiineae</taxon>
        <taxon>Omphalotaceae</taxon>
        <taxon>Rhodocollybia</taxon>
    </lineage>
</organism>
<keyword evidence="3" id="KW-1185">Reference proteome</keyword>
<evidence type="ECO:0000313" key="3">
    <source>
        <dbReference type="Proteomes" id="UP000772434"/>
    </source>
</evidence>